<feature type="transmembrane region" description="Helical" evidence="6">
    <location>
        <begin position="286"/>
        <end position="303"/>
    </location>
</feature>
<feature type="transmembrane region" description="Helical" evidence="6">
    <location>
        <begin position="59"/>
        <end position="80"/>
    </location>
</feature>
<feature type="compositionally biased region" description="Basic and acidic residues" evidence="5">
    <location>
        <begin position="461"/>
        <end position="481"/>
    </location>
</feature>
<dbReference type="EMBL" id="HG937694">
    <property type="protein sequence ID" value="CDP38303.1"/>
    <property type="molecule type" value="Genomic_DNA"/>
</dbReference>
<accession>A0A060TBG8</accession>
<evidence type="ECO:0000256" key="2">
    <source>
        <dbReference type="ARBA" id="ARBA00022692"/>
    </source>
</evidence>
<dbReference type="GO" id="GO:0016020">
    <property type="term" value="C:membrane"/>
    <property type="evidence" value="ECO:0007669"/>
    <property type="project" value="UniProtKB-SubCell"/>
</dbReference>
<dbReference type="InterPro" id="IPR036259">
    <property type="entry name" value="MFS_trans_sf"/>
</dbReference>
<feature type="transmembrane region" description="Helical" evidence="6">
    <location>
        <begin position="21"/>
        <end position="39"/>
    </location>
</feature>
<feature type="transmembrane region" description="Helical" evidence="6">
    <location>
        <begin position="151"/>
        <end position="172"/>
    </location>
</feature>
<dbReference type="InterPro" id="IPR051617">
    <property type="entry name" value="UNC-93-like_regulator"/>
</dbReference>
<evidence type="ECO:0000256" key="5">
    <source>
        <dbReference type="SAM" id="MobiDB-lite"/>
    </source>
</evidence>
<dbReference type="SUPFAM" id="SSF103473">
    <property type="entry name" value="MFS general substrate transporter"/>
    <property type="match status" value="1"/>
</dbReference>
<keyword evidence="3 6" id="KW-1133">Transmembrane helix</keyword>
<dbReference type="PANTHER" id="PTHR23294:SF55">
    <property type="entry name" value="TRANSPORTER, PUTATIVE (AFU_ORTHOLOGUE AFUA_1G17480)-RELATED"/>
    <property type="match status" value="1"/>
</dbReference>
<dbReference type="PANTHER" id="PTHR23294">
    <property type="entry name" value="ET TRANSLATION PRODUCT-RELATED"/>
    <property type="match status" value="1"/>
</dbReference>
<reference evidence="7" key="1">
    <citation type="submission" date="2014-02" db="EMBL/GenBank/DDBJ databases">
        <authorList>
            <person name="Genoscope - CEA"/>
        </authorList>
    </citation>
    <scope>NUCLEOTIDE SEQUENCE</scope>
    <source>
        <strain evidence="7">LS3</strain>
    </source>
</reference>
<feature type="transmembrane region" description="Helical" evidence="6">
    <location>
        <begin position="184"/>
        <end position="203"/>
    </location>
</feature>
<dbReference type="AlphaFoldDB" id="A0A060TBG8"/>
<dbReference type="GO" id="GO:0022857">
    <property type="term" value="F:transmembrane transporter activity"/>
    <property type="evidence" value="ECO:0007669"/>
    <property type="project" value="InterPro"/>
</dbReference>
<comment type="subcellular location">
    <subcellularLocation>
        <location evidence="1">Membrane</location>
        <topology evidence="1">Multi-pass membrane protein</topology>
    </subcellularLocation>
</comment>
<dbReference type="PhylomeDB" id="A0A060TBG8"/>
<gene>
    <name evidence="7" type="ORF">GNLVRS02_ARAD1D31658g</name>
</gene>
<feature type="transmembrane region" description="Helical" evidence="6">
    <location>
        <begin position="111"/>
        <end position="130"/>
    </location>
</feature>
<feature type="transmembrane region" description="Helical" evidence="6">
    <location>
        <begin position="315"/>
        <end position="333"/>
    </location>
</feature>
<sequence>MDVEDIEAKNTNVFLRNLRRPWTQIIVIAFVCFCCPGMYNALTGMGGSGQVDSTVASNATVALLAATAGSAIFVAGPLLAVIGPRNCLLIGGWTYALYSGSLLNYNHHANSAFVIVSGALLGIGASFLWVAQGSIMTTYVAENQKGRSIAVFWFIFNIGGAIGALISFGLNYNSSSGTVTDSTYIAFLVIMLFGWVLSVLVCSPKHIRNTELRNEMAVDDKGLKKEKLLDMDRLKRSFMRVVKYLMDWRVLCLLPLFFCANVFYSYQQNIVNGEAFNIRTRALNSALYWIAQMVGAAIMGAILDIIPMNRRNRGLVGWAFLFVTGMAIWGGGYKYEIWLEDRRDKDLLQNIDFKDGSIFLGPMFLYMFYGAFDSFWQTFSYWMIGATTNSAYKSAVLVGFYKTFQATGSAMAFRLNALGKPWMTQFASDWGLCIGSLLIAIPTVWTISSTNVIDTPEDDAAESHYDSHNLEKTMSESERDATAALETQRTP</sequence>
<dbReference type="Gene3D" id="1.20.1250.20">
    <property type="entry name" value="MFS general substrate transporter like domains"/>
    <property type="match status" value="1"/>
</dbReference>
<name>A0A060TBG8_BLAAD</name>
<reference evidence="7" key="2">
    <citation type="submission" date="2014-06" db="EMBL/GenBank/DDBJ databases">
        <title>The complete genome of Blastobotrys (Arxula) adeninivorans LS3 - a yeast of biotechnological interest.</title>
        <authorList>
            <person name="Kunze G."/>
            <person name="Gaillardin C."/>
            <person name="Czernicka M."/>
            <person name="Durrens P."/>
            <person name="Martin T."/>
            <person name="Boer E."/>
            <person name="Gabaldon T."/>
            <person name="Cruz J."/>
            <person name="Talla E."/>
            <person name="Marck C."/>
            <person name="Goffeau A."/>
            <person name="Barbe V."/>
            <person name="Baret P."/>
            <person name="Baronian K."/>
            <person name="Beier S."/>
            <person name="Bleykasten C."/>
            <person name="Bode R."/>
            <person name="Casaregola S."/>
            <person name="Despons L."/>
            <person name="Fairhead C."/>
            <person name="Giersberg M."/>
            <person name="Gierski P."/>
            <person name="Hahnel U."/>
            <person name="Hartmann A."/>
            <person name="Jankowska D."/>
            <person name="Jubin C."/>
            <person name="Jung P."/>
            <person name="Lafontaine I."/>
            <person name="Leh-Louis V."/>
            <person name="Lemaire M."/>
            <person name="Marcet-Houben M."/>
            <person name="Mascher M."/>
            <person name="Morel G."/>
            <person name="Richard G.-F."/>
            <person name="Riechen J."/>
            <person name="Sacerdot C."/>
            <person name="Sarkar A."/>
            <person name="Savel G."/>
            <person name="Schacherer J."/>
            <person name="Sherman D."/>
            <person name="Straub M.-L."/>
            <person name="Stein N."/>
            <person name="Thierry A."/>
            <person name="Trautwein-Schult A."/>
            <person name="Westhof E."/>
            <person name="Worch S."/>
            <person name="Dujon B."/>
            <person name="Souciet J.-L."/>
            <person name="Wincker P."/>
            <person name="Scholz U."/>
            <person name="Neuveglise N."/>
        </authorList>
    </citation>
    <scope>NUCLEOTIDE SEQUENCE</scope>
    <source>
        <strain evidence="7">LS3</strain>
    </source>
</reference>
<feature type="transmembrane region" description="Helical" evidence="6">
    <location>
        <begin position="87"/>
        <end position="105"/>
    </location>
</feature>
<organism evidence="7">
    <name type="scientific">Blastobotrys adeninivorans</name>
    <name type="common">Yeast</name>
    <name type="synonym">Arxula adeninivorans</name>
    <dbReference type="NCBI Taxonomy" id="409370"/>
    <lineage>
        <taxon>Eukaryota</taxon>
        <taxon>Fungi</taxon>
        <taxon>Dikarya</taxon>
        <taxon>Ascomycota</taxon>
        <taxon>Saccharomycotina</taxon>
        <taxon>Dipodascomycetes</taxon>
        <taxon>Dipodascales</taxon>
        <taxon>Trichomonascaceae</taxon>
        <taxon>Blastobotrys</taxon>
    </lineage>
</organism>
<evidence type="ECO:0000313" key="7">
    <source>
        <dbReference type="EMBL" id="CDP38303.1"/>
    </source>
</evidence>
<feature type="region of interest" description="Disordered" evidence="5">
    <location>
        <begin position="458"/>
        <end position="491"/>
    </location>
</feature>
<feature type="transmembrane region" description="Helical" evidence="6">
    <location>
        <begin position="248"/>
        <end position="266"/>
    </location>
</feature>
<evidence type="ECO:0000256" key="1">
    <source>
        <dbReference type="ARBA" id="ARBA00004141"/>
    </source>
</evidence>
<evidence type="ECO:0000256" key="6">
    <source>
        <dbReference type="SAM" id="Phobius"/>
    </source>
</evidence>
<proteinExistence type="predicted"/>
<dbReference type="InterPro" id="IPR011701">
    <property type="entry name" value="MFS"/>
</dbReference>
<keyword evidence="4 6" id="KW-0472">Membrane</keyword>
<dbReference type="Pfam" id="PF07690">
    <property type="entry name" value="MFS_1"/>
    <property type="match status" value="1"/>
</dbReference>
<evidence type="ECO:0000256" key="4">
    <source>
        <dbReference type="ARBA" id="ARBA00023136"/>
    </source>
</evidence>
<evidence type="ECO:0000256" key="3">
    <source>
        <dbReference type="ARBA" id="ARBA00022989"/>
    </source>
</evidence>
<keyword evidence="2 6" id="KW-0812">Transmembrane</keyword>
<protein>
    <submittedName>
        <fullName evidence="7">ARAD1D31658p</fullName>
    </submittedName>
</protein>